<proteinExistence type="predicted"/>
<dbReference type="Proteomes" id="UP000008207">
    <property type="component" value="Chromosome"/>
</dbReference>
<reference evidence="1 2" key="1">
    <citation type="submission" date="2009-01" db="EMBL/GenBank/DDBJ databases">
        <title>Complete sequence of chromosome of Methylobacterium nodulans ORS 2060.</title>
        <authorList>
            <consortium name="US DOE Joint Genome Institute"/>
            <person name="Lucas S."/>
            <person name="Copeland A."/>
            <person name="Lapidus A."/>
            <person name="Glavina del Rio T."/>
            <person name="Dalin E."/>
            <person name="Tice H."/>
            <person name="Bruce D."/>
            <person name="Goodwin L."/>
            <person name="Pitluck S."/>
            <person name="Sims D."/>
            <person name="Brettin T."/>
            <person name="Detter J.C."/>
            <person name="Han C."/>
            <person name="Larimer F."/>
            <person name="Land M."/>
            <person name="Hauser L."/>
            <person name="Kyrpides N."/>
            <person name="Ivanova N."/>
            <person name="Marx C.J."/>
            <person name="Richardson P."/>
        </authorList>
    </citation>
    <scope>NUCLEOTIDE SEQUENCE [LARGE SCALE GENOMIC DNA]</scope>
    <source>
        <strain evidence="2">LMG 21967 / CNCM I-2342 / ORS 2060</strain>
    </source>
</reference>
<name>B8IB65_METNO</name>
<sequence length="81" mass="8345">MSFFKTASADQTKGAGAADEMACSELSLNELDGVSGGTGWSAANFHPPVNAPAPSWIHPTGLYPATPSWSTVSLSPGKWGH</sequence>
<dbReference type="EMBL" id="CP001349">
    <property type="protein sequence ID" value="ACL57280.1"/>
    <property type="molecule type" value="Genomic_DNA"/>
</dbReference>
<evidence type="ECO:0000313" key="1">
    <source>
        <dbReference type="EMBL" id="ACL57280.1"/>
    </source>
</evidence>
<organism evidence="1 2">
    <name type="scientific">Methylobacterium nodulans (strain LMG 21967 / CNCM I-2342 / ORS 2060)</name>
    <dbReference type="NCBI Taxonomy" id="460265"/>
    <lineage>
        <taxon>Bacteria</taxon>
        <taxon>Pseudomonadati</taxon>
        <taxon>Pseudomonadota</taxon>
        <taxon>Alphaproteobacteria</taxon>
        <taxon>Hyphomicrobiales</taxon>
        <taxon>Methylobacteriaceae</taxon>
        <taxon>Methylobacterium</taxon>
    </lineage>
</organism>
<keyword evidence="2" id="KW-1185">Reference proteome</keyword>
<evidence type="ECO:0000313" key="2">
    <source>
        <dbReference type="Proteomes" id="UP000008207"/>
    </source>
</evidence>
<dbReference type="HOGENOM" id="CLU_2569876_0_0_5"/>
<protein>
    <submittedName>
        <fullName evidence="1">Uncharacterized protein</fullName>
    </submittedName>
</protein>
<gene>
    <name evidence="1" type="ordered locus">Mnod_2304</name>
</gene>
<dbReference type="AlphaFoldDB" id="B8IB65"/>
<dbReference type="KEGG" id="mno:Mnod_2304"/>
<accession>B8IB65</accession>